<evidence type="ECO:0000313" key="4">
    <source>
        <dbReference type="Proteomes" id="UP000494165"/>
    </source>
</evidence>
<keyword evidence="1" id="KW-0175">Coiled coil</keyword>
<feature type="region of interest" description="Disordered" evidence="2">
    <location>
        <begin position="106"/>
        <end position="139"/>
    </location>
</feature>
<evidence type="ECO:0008006" key="5">
    <source>
        <dbReference type="Google" id="ProtNLM"/>
    </source>
</evidence>
<comment type="caution">
    <text evidence="3">The sequence shown here is derived from an EMBL/GenBank/DDBJ whole genome shotgun (WGS) entry which is preliminary data.</text>
</comment>
<accession>A0A8S1DPH9</accession>
<evidence type="ECO:0000256" key="1">
    <source>
        <dbReference type="SAM" id="Coils"/>
    </source>
</evidence>
<dbReference type="Proteomes" id="UP000494165">
    <property type="component" value="Unassembled WGS sequence"/>
</dbReference>
<gene>
    <name evidence="3" type="ORF">CLODIP_2_CD11744</name>
</gene>
<sequence>MPSFIPKLPSHKPVTSKTLQKYAIVQYPDYIRNGIAYIECIPSIWTFEHGGKMFCRYPAGLEMFEINRLAENCSNIEDHVTEEWKINILSTKETLTEAKEKLKKCQEKTEQTTSEEDSEACSSPAKKRKSITSAARSSGADFSPFDDLPVISTLRETVPRRSLPESQGRDETPQKIVRIVELNYQELQDLKHQLANQTNQLANQANDMAKMQEQLDGMSRAIDNFANQRGESGSHQRVHAKTAKKPDCLPTSSIDEVHALEALLKDKERNKDEIGNILDFLQYEVDRSGCWKTGTRKILAEVFGIQVQTLINWEGPSKKSNGLSFPQAFPSILQHITSAAKLHPGADGTTLTLLVHKEIKNWLRHAGDRVSKANKAKSSESAPAGQAL</sequence>
<keyword evidence="4" id="KW-1185">Reference proteome</keyword>
<organism evidence="3 4">
    <name type="scientific">Cloeon dipterum</name>
    <dbReference type="NCBI Taxonomy" id="197152"/>
    <lineage>
        <taxon>Eukaryota</taxon>
        <taxon>Metazoa</taxon>
        <taxon>Ecdysozoa</taxon>
        <taxon>Arthropoda</taxon>
        <taxon>Hexapoda</taxon>
        <taxon>Insecta</taxon>
        <taxon>Pterygota</taxon>
        <taxon>Palaeoptera</taxon>
        <taxon>Ephemeroptera</taxon>
        <taxon>Pisciforma</taxon>
        <taxon>Baetidae</taxon>
        <taxon>Cloeon</taxon>
    </lineage>
</organism>
<reference evidence="3 4" key="1">
    <citation type="submission" date="2020-04" db="EMBL/GenBank/DDBJ databases">
        <authorList>
            <person name="Alioto T."/>
            <person name="Alioto T."/>
            <person name="Gomez Garrido J."/>
        </authorList>
    </citation>
    <scope>NUCLEOTIDE SEQUENCE [LARGE SCALE GENOMIC DNA]</scope>
</reference>
<protein>
    <recommendedName>
        <fullName evidence="5">DUF4806 domain-containing protein</fullName>
    </recommendedName>
</protein>
<feature type="region of interest" description="Disordered" evidence="2">
    <location>
        <begin position="229"/>
        <end position="249"/>
    </location>
</feature>
<dbReference type="AlphaFoldDB" id="A0A8S1DPH9"/>
<dbReference type="EMBL" id="CADEPI010000260">
    <property type="protein sequence ID" value="CAB3382223.1"/>
    <property type="molecule type" value="Genomic_DNA"/>
</dbReference>
<proteinExistence type="predicted"/>
<evidence type="ECO:0000313" key="3">
    <source>
        <dbReference type="EMBL" id="CAB3382223.1"/>
    </source>
</evidence>
<feature type="coiled-coil region" evidence="1">
    <location>
        <begin position="177"/>
        <end position="228"/>
    </location>
</feature>
<name>A0A8S1DPH9_9INSE</name>
<evidence type="ECO:0000256" key="2">
    <source>
        <dbReference type="SAM" id="MobiDB-lite"/>
    </source>
</evidence>